<evidence type="ECO:0000256" key="6">
    <source>
        <dbReference type="ARBA" id="ARBA00023136"/>
    </source>
</evidence>
<reference evidence="8 9" key="1">
    <citation type="submission" date="2017-11" db="EMBL/GenBank/DDBJ databases">
        <title>Genomic Encyclopedia of Type Strains, Phase III (KMG-III): the genomes of soil and plant-associated and newly described type strains.</title>
        <authorList>
            <person name="Whitman W."/>
        </authorList>
    </citation>
    <scope>NUCLEOTIDE SEQUENCE [LARGE SCALE GENOMIC DNA]</scope>
    <source>
        <strain evidence="8 9">CGMCC 1.12274</strain>
    </source>
</reference>
<comment type="caution">
    <text evidence="8">The sequence shown here is derived from an EMBL/GenBank/DDBJ whole genome shotgun (WGS) entry which is preliminary data.</text>
</comment>
<feature type="transmembrane region" description="Helical" evidence="7">
    <location>
        <begin position="338"/>
        <end position="357"/>
    </location>
</feature>
<dbReference type="PRINTS" id="PR00173">
    <property type="entry name" value="EDTRNSPORT"/>
</dbReference>
<dbReference type="EMBL" id="PHUF01000004">
    <property type="protein sequence ID" value="PKB14762.1"/>
    <property type="molecule type" value="Genomic_DNA"/>
</dbReference>
<dbReference type="InterPro" id="IPR001991">
    <property type="entry name" value="Na-dicarboxylate_symporter"/>
</dbReference>
<feature type="transmembrane region" description="Helical" evidence="7">
    <location>
        <begin position="86"/>
        <end position="109"/>
    </location>
</feature>
<dbReference type="GO" id="GO:0015293">
    <property type="term" value="F:symporter activity"/>
    <property type="evidence" value="ECO:0007669"/>
    <property type="project" value="UniProtKB-KW"/>
</dbReference>
<name>A0A2N0H752_9SPHN</name>
<dbReference type="Proteomes" id="UP000232587">
    <property type="component" value="Unassembled WGS sequence"/>
</dbReference>
<evidence type="ECO:0000256" key="2">
    <source>
        <dbReference type="ARBA" id="ARBA00022448"/>
    </source>
</evidence>
<dbReference type="AlphaFoldDB" id="A0A2N0H752"/>
<organism evidence="8 9">
    <name type="scientific">Novosphingobium kunmingense</name>
    <dbReference type="NCBI Taxonomy" id="1211806"/>
    <lineage>
        <taxon>Bacteria</taxon>
        <taxon>Pseudomonadati</taxon>
        <taxon>Pseudomonadota</taxon>
        <taxon>Alphaproteobacteria</taxon>
        <taxon>Sphingomonadales</taxon>
        <taxon>Sphingomonadaceae</taxon>
        <taxon>Novosphingobium</taxon>
    </lineage>
</organism>
<accession>A0A2N0H752</accession>
<dbReference type="InterPro" id="IPR036458">
    <property type="entry name" value="Na:dicarbo_symporter_sf"/>
</dbReference>
<dbReference type="RefSeq" id="WP_100867556.1">
    <property type="nucleotide sequence ID" value="NZ_PHUF01000004.1"/>
</dbReference>
<protein>
    <submittedName>
        <fullName evidence="8">Na+/H+-dicarboxylate symporter</fullName>
    </submittedName>
</protein>
<gene>
    <name evidence="8" type="ORF">B0I00_2362</name>
</gene>
<evidence type="ECO:0000256" key="1">
    <source>
        <dbReference type="ARBA" id="ARBA00004651"/>
    </source>
</evidence>
<dbReference type="PANTHER" id="PTHR42865">
    <property type="entry name" value="PROTON/GLUTAMATE-ASPARTATE SYMPORTER"/>
    <property type="match status" value="1"/>
</dbReference>
<feature type="transmembrane region" description="Helical" evidence="7">
    <location>
        <begin position="363"/>
        <end position="387"/>
    </location>
</feature>
<evidence type="ECO:0000256" key="3">
    <source>
        <dbReference type="ARBA" id="ARBA00022475"/>
    </source>
</evidence>
<dbReference type="OrthoDB" id="9766690at2"/>
<feature type="transmembrane region" description="Helical" evidence="7">
    <location>
        <begin position="53"/>
        <end position="74"/>
    </location>
</feature>
<keyword evidence="4 7" id="KW-0812">Transmembrane</keyword>
<feature type="transmembrane region" description="Helical" evidence="7">
    <location>
        <begin position="154"/>
        <end position="175"/>
    </location>
</feature>
<evidence type="ECO:0000256" key="7">
    <source>
        <dbReference type="SAM" id="Phobius"/>
    </source>
</evidence>
<evidence type="ECO:0000256" key="5">
    <source>
        <dbReference type="ARBA" id="ARBA00022989"/>
    </source>
</evidence>
<feature type="transmembrane region" description="Helical" evidence="7">
    <location>
        <begin position="187"/>
        <end position="220"/>
    </location>
</feature>
<keyword evidence="3" id="KW-1003">Cell membrane</keyword>
<keyword evidence="6 7" id="KW-0472">Membrane</keyword>
<keyword evidence="5 7" id="KW-1133">Transmembrane helix</keyword>
<proteinExistence type="predicted"/>
<comment type="subcellular location">
    <subcellularLocation>
        <location evidence="1">Cell membrane</location>
        <topology evidence="1">Multi-pass membrane protein</topology>
    </subcellularLocation>
</comment>
<evidence type="ECO:0000256" key="4">
    <source>
        <dbReference type="ARBA" id="ARBA00022692"/>
    </source>
</evidence>
<evidence type="ECO:0000313" key="9">
    <source>
        <dbReference type="Proteomes" id="UP000232587"/>
    </source>
</evidence>
<feature type="transmembrane region" description="Helical" evidence="7">
    <location>
        <begin position="226"/>
        <end position="254"/>
    </location>
</feature>
<feature type="transmembrane region" description="Helical" evidence="7">
    <location>
        <begin position="21"/>
        <end position="47"/>
    </location>
</feature>
<evidence type="ECO:0000313" key="8">
    <source>
        <dbReference type="EMBL" id="PKB14762.1"/>
    </source>
</evidence>
<sequence>MTTRTEAAKFPEIRVPAGLTFAGLALGFAVGVMLAGTPALDILLRFAEPAGTLWLRALQLTILPLVIGLVYTGISQTLEAAGGGALARRAVITFCVILLASGTVSAILVPGLLTAFPIPERAAAALSGGAAEAGTVPGFAEILKAMMPSNIFEAASTGAMLPIVLFVAVLAVAATRIASEPRRQLGLLFEGVAAAMMVVIGWVLMLAPIGVFGLAVTLAAASGAEAIAALAHYIVIVVAAGTVVLLGCFLFGVIAGKRSPFAFARALVPVYAVAISTQSSLASLPAMLGATRRLGVRESTADFVLPLAVAIFRATSPAMNMGVAIYCAYLTGTTLGPLALVAGVLVAFLVSLSSVSLPGTLSFVISVGPIAQAMGVPIGPLALLVAVEVLPDIMRTLGNVTGDVAVTAVVDREPQADPA</sequence>
<dbReference type="SUPFAM" id="SSF118215">
    <property type="entry name" value="Proton glutamate symport protein"/>
    <property type="match status" value="1"/>
</dbReference>
<dbReference type="GO" id="GO:0005886">
    <property type="term" value="C:plasma membrane"/>
    <property type="evidence" value="ECO:0007669"/>
    <property type="project" value="UniProtKB-SubCell"/>
</dbReference>
<keyword evidence="9" id="KW-1185">Reference proteome</keyword>
<keyword evidence="2" id="KW-0813">Transport</keyword>
<dbReference type="PANTHER" id="PTHR42865:SF7">
    <property type="entry name" value="PROTON_GLUTAMATE-ASPARTATE SYMPORTER"/>
    <property type="match status" value="1"/>
</dbReference>
<dbReference type="Gene3D" id="1.10.3860.10">
    <property type="entry name" value="Sodium:dicarboxylate symporter"/>
    <property type="match status" value="1"/>
</dbReference>
<dbReference type="Pfam" id="PF00375">
    <property type="entry name" value="SDF"/>
    <property type="match status" value="1"/>
</dbReference>